<evidence type="ECO:0000313" key="2">
    <source>
        <dbReference type="EMBL" id="MBC8177607.1"/>
    </source>
</evidence>
<evidence type="ECO:0000259" key="1">
    <source>
        <dbReference type="Pfam" id="PF01966"/>
    </source>
</evidence>
<feature type="domain" description="HD" evidence="1">
    <location>
        <begin position="34"/>
        <end position="139"/>
    </location>
</feature>
<dbReference type="Gene3D" id="1.10.3210.10">
    <property type="entry name" value="Hypothetical protein af1432"/>
    <property type="match status" value="1"/>
</dbReference>
<comment type="caution">
    <text evidence="2">The sequence shown here is derived from an EMBL/GenBank/DDBJ whole genome shotgun (WGS) entry which is preliminary data.</text>
</comment>
<reference evidence="2 3" key="1">
    <citation type="submission" date="2020-08" db="EMBL/GenBank/DDBJ databases">
        <title>Bridging the membrane lipid divide: bacteria of the FCB group superphylum have the potential to synthesize archaeal ether lipids.</title>
        <authorList>
            <person name="Villanueva L."/>
            <person name="Von Meijenfeldt F.A.B."/>
            <person name="Westbye A.B."/>
            <person name="Yadav S."/>
            <person name="Hopmans E.C."/>
            <person name="Dutilh B.E."/>
            <person name="Sinninghe Damste J.S."/>
        </authorList>
    </citation>
    <scope>NUCLEOTIDE SEQUENCE [LARGE SCALE GENOMIC DNA]</scope>
    <source>
        <strain evidence="2">NIOZ-UU27</strain>
    </source>
</reference>
<dbReference type="Proteomes" id="UP000650524">
    <property type="component" value="Unassembled WGS sequence"/>
</dbReference>
<dbReference type="EMBL" id="JACNJD010000219">
    <property type="protein sequence ID" value="MBC8177607.1"/>
    <property type="molecule type" value="Genomic_DNA"/>
</dbReference>
<evidence type="ECO:0000313" key="3">
    <source>
        <dbReference type="Proteomes" id="UP000650524"/>
    </source>
</evidence>
<accession>A0A8J6T4K0</accession>
<organism evidence="2 3">
    <name type="scientific">Candidatus Desulfacyla euxinica</name>
    <dbReference type="NCBI Taxonomy" id="2841693"/>
    <lineage>
        <taxon>Bacteria</taxon>
        <taxon>Deltaproteobacteria</taxon>
        <taxon>Candidatus Desulfacyla</taxon>
    </lineage>
</organism>
<name>A0A8J6T4K0_9DELT</name>
<dbReference type="AlphaFoldDB" id="A0A8J6T4K0"/>
<protein>
    <submittedName>
        <fullName evidence="2">HD domain-containing protein</fullName>
    </submittedName>
</protein>
<dbReference type="InterPro" id="IPR006674">
    <property type="entry name" value="HD_domain"/>
</dbReference>
<sequence length="200" mass="23372">MNWNQFIKDLFKLVEPYLETRGDLLHTQVAHKYSLLLLEEEGGDKRIVEPAVILHDVGWSRLKPEKIKVAYGVRAAGETAKRLNRVHELEGAKIARALLNEKKYDPALTDRIALIIERHDSGKETDSLEEKVVKDSDRLWRFSKVGYYQEMERQSTDSEERFRFLSKHLGTWFFTETARKVADEELKKRFQESGNAKHKT</sequence>
<dbReference type="SUPFAM" id="SSF109604">
    <property type="entry name" value="HD-domain/PDEase-like"/>
    <property type="match status" value="1"/>
</dbReference>
<gene>
    <name evidence="2" type="ORF">H8E19_09395</name>
</gene>
<dbReference type="Pfam" id="PF01966">
    <property type="entry name" value="HD"/>
    <property type="match status" value="1"/>
</dbReference>
<proteinExistence type="predicted"/>